<name>A0A356LBS2_9BURK</name>
<comment type="caution">
    <text evidence="1">The sequence shown here is derived from an EMBL/GenBank/DDBJ whole genome shotgun (WGS) entry which is preliminary data.</text>
</comment>
<dbReference type="Pfam" id="PF00378">
    <property type="entry name" value="ECH_1"/>
    <property type="match status" value="1"/>
</dbReference>
<dbReference type="PANTHER" id="PTHR11941:SF54">
    <property type="entry name" value="ENOYL-COA HYDRATASE, MITOCHONDRIAL"/>
    <property type="match status" value="1"/>
</dbReference>
<organism evidence="1 2">
    <name type="scientific">Advenella kashmirensis</name>
    <dbReference type="NCBI Taxonomy" id="310575"/>
    <lineage>
        <taxon>Bacteria</taxon>
        <taxon>Pseudomonadati</taxon>
        <taxon>Pseudomonadota</taxon>
        <taxon>Betaproteobacteria</taxon>
        <taxon>Burkholderiales</taxon>
        <taxon>Alcaligenaceae</taxon>
    </lineage>
</organism>
<gene>
    <name evidence="1" type="ORF">DD666_03170</name>
</gene>
<dbReference type="InterPro" id="IPR029045">
    <property type="entry name" value="ClpP/crotonase-like_dom_sf"/>
</dbReference>
<dbReference type="AlphaFoldDB" id="A0A356LBS2"/>
<evidence type="ECO:0000313" key="1">
    <source>
        <dbReference type="EMBL" id="HBP28402.1"/>
    </source>
</evidence>
<dbReference type="EMBL" id="DOEK01000004">
    <property type="protein sequence ID" value="HBP28402.1"/>
    <property type="molecule type" value="Genomic_DNA"/>
</dbReference>
<keyword evidence="1" id="KW-0413">Isomerase</keyword>
<protein>
    <submittedName>
        <fullName evidence="1">Enoyl-CoA hydratase/isomerase family protein</fullName>
    </submittedName>
</protein>
<accession>A0A356LBS2</accession>
<dbReference type="PANTHER" id="PTHR11941">
    <property type="entry name" value="ENOYL-COA HYDRATASE-RELATED"/>
    <property type="match status" value="1"/>
</dbReference>
<dbReference type="CDD" id="cd06558">
    <property type="entry name" value="crotonase-like"/>
    <property type="match status" value="1"/>
</dbReference>
<evidence type="ECO:0000313" key="2">
    <source>
        <dbReference type="Proteomes" id="UP000264036"/>
    </source>
</evidence>
<dbReference type="GO" id="GO:0016853">
    <property type="term" value="F:isomerase activity"/>
    <property type="evidence" value="ECO:0007669"/>
    <property type="project" value="UniProtKB-KW"/>
</dbReference>
<dbReference type="InterPro" id="IPR001753">
    <property type="entry name" value="Enoyl-CoA_hydra/iso"/>
</dbReference>
<proteinExistence type="predicted"/>
<sequence>MSEPLIIERGEQSWIFTLNRPEKMNALSPALVQALTDGIQQAHEENISLLIFKGNGKNFCAGFDFTDLETASEGDLLQRIVQIEIMLDLLATSPAMTLALCHGRNFGAGADIIASCKRRVAANGTTFRFPGIKFGLILGTRRFQNIVGTQNALDILSSTRTFDASEALSIGFMQALQDQSEWQDVIEQAQVNNAILSDITRRNMYKVLYANAESDQNLAALVRSAAAPGLKDRIRSYLKPNQ</sequence>
<dbReference type="SUPFAM" id="SSF52096">
    <property type="entry name" value="ClpP/crotonase"/>
    <property type="match status" value="1"/>
</dbReference>
<reference evidence="1 2" key="1">
    <citation type="journal article" date="2018" name="Nat. Biotechnol.">
        <title>A standardized bacterial taxonomy based on genome phylogeny substantially revises the tree of life.</title>
        <authorList>
            <person name="Parks D.H."/>
            <person name="Chuvochina M."/>
            <person name="Waite D.W."/>
            <person name="Rinke C."/>
            <person name="Skarshewski A."/>
            <person name="Chaumeil P.A."/>
            <person name="Hugenholtz P."/>
        </authorList>
    </citation>
    <scope>NUCLEOTIDE SEQUENCE [LARGE SCALE GENOMIC DNA]</scope>
    <source>
        <strain evidence="1">UBA10707</strain>
    </source>
</reference>
<dbReference type="Proteomes" id="UP000264036">
    <property type="component" value="Unassembled WGS sequence"/>
</dbReference>
<dbReference type="Gene3D" id="3.90.226.10">
    <property type="entry name" value="2-enoyl-CoA Hydratase, Chain A, domain 1"/>
    <property type="match status" value="1"/>
</dbReference>
<dbReference type="GO" id="GO:0006635">
    <property type="term" value="P:fatty acid beta-oxidation"/>
    <property type="evidence" value="ECO:0007669"/>
    <property type="project" value="TreeGrafter"/>
</dbReference>